<keyword evidence="3" id="KW-1185">Reference proteome</keyword>
<dbReference type="PANTHER" id="PTHR31964:SF126">
    <property type="entry name" value="ADENINE NUCLEOTIDE ALPHA HYDROLASES-LIKE SUPERFAMILY PROTEIN"/>
    <property type="match status" value="1"/>
</dbReference>
<dbReference type="CDD" id="cd23659">
    <property type="entry name" value="USP_At3g01520-like"/>
    <property type="match status" value="1"/>
</dbReference>
<dbReference type="PRINTS" id="PR01438">
    <property type="entry name" value="UNVRSLSTRESS"/>
</dbReference>
<reference evidence="2 3" key="1">
    <citation type="submission" date="2012-08" db="EMBL/GenBank/DDBJ databases">
        <title>Oryza genome evolution.</title>
        <authorList>
            <person name="Wing R.A."/>
        </authorList>
    </citation>
    <scope>NUCLEOTIDE SEQUENCE</scope>
</reference>
<dbReference type="EnsemblPlants" id="LPERR03G12790.1">
    <property type="protein sequence ID" value="LPERR03G12790.1"/>
    <property type="gene ID" value="LPERR03G12790"/>
</dbReference>
<dbReference type="PANTHER" id="PTHR31964">
    <property type="entry name" value="ADENINE NUCLEOTIDE ALPHA HYDROLASES-LIKE SUPERFAMILY PROTEIN"/>
    <property type="match status" value="1"/>
</dbReference>
<evidence type="ECO:0000313" key="2">
    <source>
        <dbReference type="EnsemblPlants" id="LPERR03G12790.1"/>
    </source>
</evidence>
<evidence type="ECO:0000313" key="3">
    <source>
        <dbReference type="Proteomes" id="UP000032180"/>
    </source>
</evidence>
<organism evidence="2 3">
    <name type="scientific">Leersia perrieri</name>
    <dbReference type="NCBI Taxonomy" id="77586"/>
    <lineage>
        <taxon>Eukaryota</taxon>
        <taxon>Viridiplantae</taxon>
        <taxon>Streptophyta</taxon>
        <taxon>Embryophyta</taxon>
        <taxon>Tracheophyta</taxon>
        <taxon>Spermatophyta</taxon>
        <taxon>Magnoliopsida</taxon>
        <taxon>Liliopsida</taxon>
        <taxon>Poales</taxon>
        <taxon>Poaceae</taxon>
        <taxon>BOP clade</taxon>
        <taxon>Oryzoideae</taxon>
        <taxon>Oryzeae</taxon>
        <taxon>Oryzinae</taxon>
        <taxon>Leersia</taxon>
    </lineage>
</organism>
<dbReference type="InterPro" id="IPR014729">
    <property type="entry name" value="Rossmann-like_a/b/a_fold"/>
</dbReference>
<reference evidence="3" key="2">
    <citation type="submission" date="2013-12" db="EMBL/GenBank/DDBJ databases">
        <authorList>
            <person name="Yu Y."/>
            <person name="Lee S."/>
            <person name="de Baynast K."/>
            <person name="Wissotski M."/>
            <person name="Liu L."/>
            <person name="Talag J."/>
            <person name="Goicoechea J."/>
            <person name="Angelova A."/>
            <person name="Jetty R."/>
            <person name="Kudrna D."/>
            <person name="Golser W."/>
            <person name="Rivera L."/>
            <person name="Zhang J."/>
            <person name="Wing R."/>
        </authorList>
    </citation>
    <scope>NUCLEOTIDE SEQUENCE</scope>
</reference>
<sequence>MDHATEEETAATGRRILVAVDEGDESVHALKWCLSSFAKRGGGGDGAAPADTIILLYVRPPPPTYSVLDASGYVFSDEVAAAIDGYSREVAEAVVEKAQKLCTLYCKEVGDGEASHEMKVEVKVAVGDARNVICQMVDKLGADVLVMGSHGYGLFKRSLERSRFQSKKLALLGSVSDYCVRNANCPVLIVKS</sequence>
<dbReference type="eggNOG" id="ENOG502RZFB">
    <property type="taxonomic scope" value="Eukaryota"/>
</dbReference>
<evidence type="ECO:0000259" key="1">
    <source>
        <dbReference type="Pfam" id="PF00582"/>
    </source>
</evidence>
<dbReference type="InterPro" id="IPR006015">
    <property type="entry name" value="Universal_stress_UspA"/>
</dbReference>
<feature type="domain" description="UspA" evidence="1">
    <location>
        <begin position="14"/>
        <end position="191"/>
    </location>
</feature>
<dbReference type="AlphaFoldDB" id="A0A0D9VT56"/>
<dbReference type="Proteomes" id="UP000032180">
    <property type="component" value="Chromosome 3"/>
</dbReference>
<proteinExistence type="predicted"/>
<reference evidence="2" key="3">
    <citation type="submission" date="2015-04" db="UniProtKB">
        <authorList>
            <consortium name="EnsemblPlants"/>
        </authorList>
    </citation>
    <scope>IDENTIFICATION</scope>
</reference>
<dbReference type="Gene3D" id="3.40.50.620">
    <property type="entry name" value="HUPs"/>
    <property type="match status" value="1"/>
</dbReference>
<dbReference type="STRING" id="77586.A0A0D9VT56"/>
<dbReference type="Pfam" id="PF00582">
    <property type="entry name" value="Usp"/>
    <property type="match status" value="1"/>
</dbReference>
<dbReference type="InterPro" id="IPR006016">
    <property type="entry name" value="UspA"/>
</dbReference>
<name>A0A0D9VT56_9ORYZ</name>
<dbReference type="SUPFAM" id="SSF52402">
    <property type="entry name" value="Adenine nucleotide alpha hydrolases-like"/>
    <property type="match status" value="1"/>
</dbReference>
<protein>
    <recommendedName>
        <fullName evidence="1">UspA domain-containing protein</fullName>
    </recommendedName>
</protein>
<dbReference type="Gramene" id="LPERR03G12790.1">
    <property type="protein sequence ID" value="LPERR03G12790.1"/>
    <property type="gene ID" value="LPERR03G12790"/>
</dbReference>
<accession>A0A0D9VT56</accession>